<protein>
    <submittedName>
        <fullName evidence="1">Uncharacterized protein</fullName>
    </submittedName>
</protein>
<proteinExistence type="predicted"/>
<evidence type="ECO:0000313" key="2">
    <source>
        <dbReference type="Proteomes" id="UP000814128"/>
    </source>
</evidence>
<gene>
    <name evidence="1" type="ORF">K488DRAFT_82959</name>
</gene>
<comment type="caution">
    <text evidence="1">The sequence shown here is derived from an EMBL/GenBank/DDBJ whole genome shotgun (WGS) entry which is preliminary data.</text>
</comment>
<name>A0ACB8QUM0_9AGAM</name>
<reference evidence="1" key="2">
    <citation type="journal article" date="2022" name="New Phytol.">
        <title>Evolutionary transition to the ectomycorrhizal habit in the genomes of a hyperdiverse lineage of mushroom-forming fungi.</title>
        <authorList>
            <person name="Looney B."/>
            <person name="Miyauchi S."/>
            <person name="Morin E."/>
            <person name="Drula E."/>
            <person name="Courty P.E."/>
            <person name="Kohler A."/>
            <person name="Kuo A."/>
            <person name="LaButti K."/>
            <person name="Pangilinan J."/>
            <person name="Lipzen A."/>
            <person name="Riley R."/>
            <person name="Andreopoulos W."/>
            <person name="He G."/>
            <person name="Johnson J."/>
            <person name="Nolan M."/>
            <person name="Tritt A."/>
            <person name="Barry K.W."/>
            <person name="Grigoriev I.V."/>
            <person name="Nagy L.G."/>
            <person name="Hibbett D."/>
            <person name="Henrissat B."/>
            <person name="Matheny P.B."/>
            <person name="Labbe J."/>
            <person name="Martin F.M."/>
        </authorList>
    </citation>
    <scope>NUCLEOTIDE SEQUENCE</scope>
    <source>
        <strain evidence="1">EC-137</strain>
    </source>
</reference>
<sequence length="383" mass="43070">MVNWNDPTTILKQSGTPEALLKLVHVMDGIYMRVDPFSWEFISTCGYEWRIARGQQHWEWTLWLYLGCRFFTLAEVIADLTGFNVTRPINCQLWAVLQVTFAYTASSLALALYGLRTIAIWKMNKLICLFIATISTGNVALWVYTITQASKPLATSRSYWSSTLASCVVTDTTRALPSTSSTLIVNCLILVTMVIGILRTAPKRSAVLRLFFREGVFWLSVATLVQILPSTFVALNLNDTMNLMFQTPTLICSTIGATRIYRALSERNFSGMYVSPSFASATSVDRNLSNRLEYWDSSIDATTGELRFRRRGVNAVGSTQSGVGVPMAPIKREHGERYVERFEAREIKLDDVEMERDGDVKGTNRDYSPAFSPSPSYPVYTPQ</sequence>
<dbReference type="Proteomes" id="UP000814128">
    <property type="component" value="Unassembled WGS sequence"/>
</dbReference>
<dbReference type="EMBL" id="MU273483">
    <property type="protein sequence ID" value="KAI0035518.1"/>
    <property type="molecule type" value="Genomic_DNA"/>
</dbReference>
<keyword evidence="2" id="KW-1185">Reference proteome</keyword>
<organism evidence="1 2">
    <name type="scientific">Vararia minispora EC-137</name>
    <dbReference type="NCBI Taxonomy" id="1314806"/>
    <lineage>
        <taxon>Eukaryota</taxon>
        <taxon>Fungi</taxon>
        <taxon>Dikarya</taxon>
        <taxon>Basidiomycota</taxon>
        <taxon>Agaricomycotina</taxon>
        <taxon>Agaricomycetes</taxon>
        <taxon>Russulales</taxon>
        <taxon>Lachnocladiaceae</taxon>
        <taxon>Vararia</taxon>
    </lineage>
</organism>
<evidence type="ECO:0000313" key="1">
    <source>
        <dbReference type="EMBL" id="KAI0035518.1"/>
    </source>
</evidence>
<reference evidence="1" key="1">
    <citation type="submission" date="2021-02" db="EMBL/GenBank/DDBJ databases">
        <authorList>
            <consortium name="DOE Joint Genome Institute"/>
            <person name="Ahrendt S."/>
            <person name="Looney B.P."/>
            <person name="Miyauchi S."/>
            <person name="Morin E."/>
            <person name="Drula E."/>
            <person name="Courty P.E."/>
            <person name="Chicoki N."/>
            <person name="Fauchery L."/>
            <person name="Kohler A."/>
            <person name="Kuo A."/>
            <person name="Labutti K."/>
            <person name="Pangilinan J."/>
            <person name="Lipzen A."/>
            <person name="Riley R."/>
            <person name="Andreopoulos W."/>
            <person name="He G."/>
            <person name="Johnson J."/>
            <person name="Barry K.W."/>
            <person name="Grigoriev I.V."/>
            <person name="Nagy L."/>
            <person name="Hibbett D."/>
            <person name="Henrissat B."/>
            <person name="Matheny P.B."/>
            <person name="Labbe J."/>
            <person name="Martin F."/>
        </authorList>
    </citation>
    <scope>NUCLEOTIDE SEQUENCE</scope>
    <source>
        <strain evidence="1">EC-137</strain>
    </source>
</reference>
<accession>A0ACB8QUM0</accession>